<dbReference type="EMBL" id="JAVDWV010000002">
    <property type="protein sequence ID" value="MDR7153565.1"/>
    <property type="molecule type" value="Genomic_DNA"/>
</dbReference>
<evidence type="ECO:0000313" key="1">
    <source>
        <dbReference type="EMBL" id="MDR7153565.1"/>
    </source>
</evidence>
<name>A0ABU1WWA2_SPHXE</name>
<dbReference type="Proteomes" id="UP001267638">
    <property type="component" value="Unassembled WGS sequence"/>
</dbReference>
<sequence length="68" mass="7579">MNDWSHGYDVSEGYTYGFRHEMAPDWMDLCARLGGQEPPRTTPGQRFRYLELGCGQGIGLCLLAAANP</sequence>
<proteinExistence type="predicted"/>
<comment type="caution">
    <text evidence="1">The sequence shown here is derived from an EMBL/GenBank/DDBJ whole genome shotgun (WGS) entry which is preliminary data.</text>
</comment>
<evidence type="ECO:0000313" key="2">
    <source>
        <dbReference type="Proteomes" id="UP001267638"/>
    </source>
</evidence>
<dbReference type="SUPFAM" id="SSF53335">
    <property type="entry name" value="S-adenosyl-L-methionine-dependent methyltransferases"/>
    <property type="match status" value="1"/>
</dbReference>
<accession>A0ABU1WWA2</accession>
<reference evidence="1 2" key="1">
    <citation type="submission" date="2023-07" db="EMBL/GenBank/DDBJ databases">
        <title>Sorghum-associated microbial communities from plants grown in Nebraska, USA.</title>
        <authorList>
            <person name="Schachtman D."/>
        </authorList>
    </citation>
    <scope>NUCLEOTIDE SEQUENCE [LARGE SCALE GENOMIC DNA]</scope>
    <source>
        <strain evidence="1 2">4256</strain>
    </source>
</reference>
<dbReference type="InterPro" id="IPR029063">
    <property type="entry name" value="SAM-dependent_MTases_sf"/>
</dbReference>
<keyword evidence="2" id="KW-1185">Reference proteome</keyword>
<protein>
    <submittedName>
        <fullName evidence="1">Uncharacterized protein</fullName>
    </submittedName>
</protein>
<organism evidence="1 2">
    <name type="scientific">Sphingobium xenophagum</name>
    <dbReference type="NCBI Taxonomy" id="121428"/>
    <lineage>
        <taxon>Bacteria</taxon>
        <taxon>Pseudomonadati</taxon>
        <taxon>Pseudomonadota</taxon>
        <taxon>Alphaproteobacteria</taxon>
        <taxon>Sphingomonadales</taxon>
        <taxon>Sphingomonadaceae</taxon>
        <taxon>Sphingobium</taxon>
    </lineage>
</organism>
<gene>
    <name evidence="1" type="ORF">J2W40_000362</name>
</gene>